<feature type="domain" description="NADP-dependent oxidoreductase" evidence="2">
    <location>
        <begin position="7"/>
        <end position="307"/>
    </location>
</feature>
<organism evidence="3 4">
    <name type="scientific">Coniophora puteana (strain RWD-64-598)</name>
    <name type="common">Brown rot fungus</name>
    <dbReference type="NCBI Taxonomy" id="741705"/>
    <lineage>
        <taxon>Eukaryota</taxon>
        <taxon>Fungi</taxon>
        <taxon>Dikarya</taxon>
        <taxon>Basidiomycota</taxon>
        <taxon>Agaricomycotina</taxon>
        <taxon>Agaricomycetes</taxon>
        <taxon>Agaricomycetidae</taxon>
        <taxon>Boletales</taxon>
        <taxon>Coniophorineae</taxon>
        <taxon>Coniophoraceae</taxon>
        <taxon>Coniophora</taxon>
    </lineage>
</organism>
<dbReference type="RefSeq" id="XP_007766251.1">
    <property type="nucleotide sequence ID" value="XM_007768061.1"/>
</dbReference>
<sequence length="322" mass="35783">MAPRIPLLFGTATFGADGKNGVRIAEQRECQGVLDVFFGAGHRELDTSRTYGEGTTEEMLGKLDLRDAVVDTKVYPNTPGDHSPANLRGLFLQSLKALGRERVRTFYLHAPDRSVPFEETVAEVNRLHSEGRFEIFGLSNFASWEVAEIIMTCRANNWVQPRVYQVMYNAITREMEDELAPCCRKFGLRIVTYNPLAGGLFAGKVSLSGAAPDGGRFDPSSPMGQLYRSRYVQEGYLRALELLKPVADAHNLRLTEIALRWLQHHSDLSPEDGVILGASSAAQLAENCADCERGPLPEAVVQALDEAQRTVKVYGHAPRYWR</sequence>
<dbReference type="InterPro" id="IPR023210">
    <property type="entry name" value="NADP_OxRdtase_dom"/>
</dbReference>
<dbReference type="AlphaFoldDB" id="A0A5M3N129"/>
<dbReference type="Proteomes" id="UP000053558">
    <property type="component" value="Unassembled WGS sequence"/>
</dbReference>
<dbReference type="SUPFAM" id="SSF51430">
    <property type="entry name" value="NAD(P)-linked oxidoreductase"/>
    <property type="match status" value="1"/>
</dbReference>
<dbReference type="Gene3D" id="3.20.20.100">
    <property type="entry name" value="NADP-dependent oxidoreductase domain"/>
    <property type="match status" value="1"/>
</dbReference>
<dbReference type="InterPro" id="IPR050523">
    <property type="entry name" value="AKR_Detox_Biosynth"/>
</dbReference>
<dbReference type="GO" id="GO:0016491">
    <property type="term" value="F:oxidoreductase activity"/>
    <property type="evidence" value="ECO:0007669"/>
    <property type="project" value="UniProtKB-KW"/>
</dbReference>
<dbReference type="PANTHER" id="PTHR43364">
    <property type="entry name" value="NADH-SPECIFIC METHYLGLYOXAL REDUCTASE-RELATED"/>
    <property type="match status" value="1"/>
</dbReference>
<keyword evidence="4" id="KW-1185">Reference proteome</keyword>
<dbReference type="OrthoDB" id="2310150at2759"/>
<dbReference type="OMA" id="IFYLHSA"/>
<accession>A0A5M3N129</accession>
<protein>
    <submittedName>
        <fullName evidence="3">Aldo keto reductase</fullName>
    </submittedName>
</protein>
<reference evidence="4" key="1">
    <citation type="journal article" date="2012" name="Science">
        <title>The Paleozoic origin of enzymatic lignin decomposition reconstructed from 31 fungal genomes.</title>
        <authorList>
            <person name="Floudas D."/>
            <person name="Binder M."/>
            <person name="Riley R."/>
            <person name="Barry K."/>
            <person name="Blanchette R.A."/>
            <person name="Henrissat B."/>
            <person name="Martinez A.T."/>
            <person name="Otillar R."/>
            <person name="Spatafora J.W."/>
            <person name="Yadav J.S."/>
            <person name="Aerts A."/>
            <person name="Benoit I."/>
            <person name="Boyd A."/>
            <person name="Carlson A."/>
            <person name="Copeland A."/>
            <person name="Coutinho P.M."/>
            <person name="de Vries R.P."/>
            <person name="Ferreira P."/>
            <person name="Findley K."/>
            <person name="Foster B."/>
            <person name="Gaskell J."/>
            <person name="Glotzer D."/>
            <person name="Gorecki P."/>
            <person name="Heitman J."/>
            <person name="Hesse C."/>
            <person name="Hori C."/>
            <person name="Igarashi K."/>
            <person name="Jurgens J.A."/>
            <person name="Kallen N."/>
            <person name="Kersten P."/>
            <person name="Kohler A."/>
            <person name="Kuees U."/>
            <person name="Kumar T.K.A."/>
            <person name="Kuo A."/>
            <person name="LaButti K."/>
            <person name="Larrondo L.F."/>
            <person name="Lindquist E."/>
            <person name="Ling A."/>
            <person name="Lombard V."/>
            <person name="Lucas S."/>
            <person name="Lundell T."/>
            <person name="Martin R."/>
            <person name="McLaughlin D.J."/>
            <person name="Morgenstern I."/>
            <person name="Morin E."/>
            <person name="Murat C."/>
            <person name="Nagy L.G."/>
            <person name="Nolan M."/>
            <person name="Ohm R.A."/>
            <person name="Patyshakuliyeva A."/>
            <person name="Rokas A."/>
            <person name="Ruiz-Duenas F.J."/>
            <person name="Sabat G."/>
            <person name="Salamov A."/>
            <person name="Samejima M."/>
            <person name="Schmutz J."/>
            <person name="Slot J.C."/>
            <person name="St John F."/>
            <person name="Stenlid J."/>
            <person name="Sun H."/>
            <person name="Sun S."/>
            <person name="Syed K."/>
            <person name="Tsang A."/>
            <person name="Wiebenga A."/>
            <person name="Young D."/>
            <person name="Pisabarro A."/>
            <person name="Eastwood D.C."/>
            <person name="Martin F."/>
            <person name="Cullen D."/>
            <person name="Grigoriev I.V."/>
            <person name="Hibbett D.S."/>
        </authorList>
    </citation>
    <scope>NUCLEOTIDE SEQUENCE [LARGE SCALE GENOMIC DNA]</scope>
    <source>
        <strain evidence="4">RWD-64-598 SS2</strain>
    </source>
</reference>
<dbReference type="InterPro" id="IPR036812">
    <property type="entry name" value="NAD(P)_OxRdtase_dom_sf"/>
</dbReference>
<evidence type="ECO:0000259" key="2">
    <source>
        <dbReference type="Pfam" id="PF00248"/>
    </source>
</evidence>
<name>A0A5M3N129_CONPW</name>
<dbReference type="CDD" id="cd19075">
    <property type="entry name" value="AKR_AKR7A1-5"/>
    <property type="match status" value="1"/>
</dbReference>
<dbReference type="EMBL" id="JH711575">
    <property type="protein sequence ID" value="EIW84591.1"/>
    <property type="molecule type" value="Genomic_DNA"/>
</dbReference>
<comment type="caution">
    <text evidence="3">The sequence shown here is derived from an EMBL/GenBank/DDBJ whole genome shotgun (WGS) entry which is preliminary data.</text>
</comment>
<evidence type="ECO:0000313" key="4">
    <source>
        <dbReference type="Proteomes" id="UP000053558"/>
    </source>
</evidence>
<dbReference type="KEGG" id="cput:CONPUDRAFT_151605"/>
<evidence type="ECO:0000256" key="1">
    <source>
        <dbReference type="ARBA" id="ARBA00023002"/>
    </source>
</evidence>
<keyword evidence="1" id="KW-0560">Oxidoreductase</keyword>
<proteinExistence type="predicted"/>
<gene>
    <name evidence="3" type="ORF">CONPUDRAFT_151605</name>
</gene>
<evidence type="ECO:0000313" key="3">
    <source>
        <dbReference type="EMBL" id="EIW84591.1"/>
    </source>
</evidence>
<dbReference type="Pfam" id="PF00248">
    <property type="entry name" value="Aldo_ket_red"/>
    <property type="match status" value="1"/>
</dbReference>
<dbReference type="PANTHER" id="PTHR43364:SF4">
    <property type="entry name" value="NAD(P)-LINKED OXIDOREDUCTASE SUPERFAMILY PROTEIN"/>
    <property type="match status" value="1"/>
</dbReference>
<dbReference type="GeneID" id="19202890"/>